<comment type="function">
    <text evidence="10">Catalyzes the transfer of an acyl group from acyl-phosphate (acyl-PO(4)) to glycerol-3-phosphate (G3P) to form lysophosphatidic acid (LPA). This enzyme utilizes acyl-phosphate as fatty acyl donor, but not acyl-CoA or acyl-ACP.</text>
</comment>
<evidence type="ECO:0000256" key="4">
    <source>
        <dbReference type="ARBA" id="ARBA00022692"/>
    </source>
</evidence>
<evidence type="ECO:0000313" key="11">
    <source>
        <dbReference type="EMBL" id="MBF2735072.1"/>
    </source>
</evidence>
<accession>A0A930UER1</accession>
<evidence type="ECO:0000256" key="3">
    <source>
        <dbReference type="ARBA" id="ARBA00022679"/>
    </source>
</evidence>
<proteinExistence type="inferred from homology"/>
<comment type="catalytic activity">
    <reaction evidence="10">
        <text>an acyl phosphate + sn-glycerol 3-phosphate = a 1-acyl-sn-glycero-3-phosphate + phosphate</text>
        <dbReference type="Rhea" id="RHEA:34075"/>
        <dbReference type="ChEBI" id="CHEBI:43474"/>
        <dbReference type="ChEBI" id="CHEBI:57597"/>
        <dbReference type="ChEBI" id="CHEBI:57970"/>
        <dbReference type="ChEBI" id="CHEBI:59918"/>
        <dbReference type="EC" id="2.3.1.275"/>
    </reaction>
</comment>
<dbReference type="PANTHER" id="PTHR30309">
    <property type="entry name" value="INNER MEMBRANE PROTEIN YGIH"/>
    <property type="match status" value="1"/>
</dbReference>
<keyword evidence="3 10" id="KW-0808">Transferase</keyword>
<comment type="pathway">
    <text evidence="10">Lipid metabolism; phospholipid metabolism.</text>
</comment>
<evidence type="ECO:0000256" key="5">
    <source>
        <dbReference type="ARBA" id="ARBA00022989"/>
    </source>
</evidence>
<dbReference type="NCBIfam" id="TIGR00023">
    <property type="entry name" value="glycerol-3-phosphate 1-O-acyltransferase PlsY"/>
    <property type="match status" value="1"/>
</dbReference>
<keyword evidence="1 10" id="KW-1003">Cell membrane</keyword>
<comment type="caution">
    <text evidence="10">Lacks conserved residue(s) required for the propagation of feature annotation.</text>
</comment>
<evidence type="ECO:0000256" key="8">
    <source>
        <dbReference type="ARBA" id="ARBA00023209"/>
    </source>
</evidence>
<dbReference type="SMART" id="SM01207">
    <property type="entry name" value="G3P_acyltransf"/>
    <property type="match status" value="1"/>
</dbReference>
<gene>
    <name evidence="10 11" type="primary">plsY</name>
    <name evidence="11" type="ORF">ISN26_03145</name>
</gene>
<keyword evidence="9 10" id="KW-1208">Phospholipid metabolism</keyword>
<evidence type="ECO:0000313" key="12">
    <source>
        <dbReference type="Proteomes" id="UP000604381"/>
    </source>
</evidence>
<name>A0A930UER1_9GAMM</name>
<keyword evidence="12" id="KW-1185">Reference proteome</keyword>
<keyword evidence="7 10" id="KW-0472">Membrane</keyword>
<dbReference type="Pfam" id="PF02660">
    <property type="entry name" value="G3P_acyltransf"/>
    <property type="match status" value="1"/>
</dbReference>
<dbReference type="EMBL" id="JADHEI010000031">
    <property type="protein sequence ID" value="MBF2735072.1"/>
    <property type="molecule type" value="Genomic_DNA"/>
</dbReference>
<comment type="subcellular location">
    <subcellularLocation>
        <location evidence="10">Cell membrane</location>
        <topology evidence="10">Multi-pass membrane protein</topology>
    </subcellularLocation>
</comment>
<dbReference type="GO" id="GO:0008654">
    <property type="term" value="P:phospholipid biosynthetic process"/>
    <property type="evidence" value="ECO:0007669"/>
    <property type="project" value="UniProtKB-UniRule"/>
</dbReference>
<organism evidence="11 12">
    <name type="scientific">Candidatus Amphirhobacter heronislandensis</name>
    <dbReference type="NCBI Taxonomy" id="1732024"/>
    <lineage>
        <taxon>Bacteria</taxon>
        <taxon>Pseudomonadati</taxon>
        <taxon>Pseudomonadota</taxon>
        <taxon>Gammaproteobacteria</taxon>
        <taxon>Candidatus Tethybacterales</taxon>
        <taxon>Candidatus Tethybacteraceae</taxon>
        <taxon>Candidatus Amphirhobacter</taxon>
    </lineage>
</organism>
<comment type="subunit">
    <text evidence="10">Probably interacts with PlsX.</text>
</comment>
<dbReference type="AlphaFoldDB" id="A0A930UER1"/>
<keyword evidence="2 10" id="KW-0444">Lipid biosynthesis</keyword>
<evidence type="ECO:0000256" key="2">
    <source>
        <dbReference type="ARBA" id="ARBA00022516"/>
    </source>
</evidence>
<dbReference type="PANTHER" id="PTHR30309:SF0">
    <property type="entry name" value="GLYCEROL-3-PHOSPHATE ACYLTRANSFERASE-RELATED"/>
    <property type="match status" value="1"/>
</dbReference>
<keyword evidence="8 10" id="KW-0594">Phospholipid biosynthesis</keyword>
<comment type="caution">
    <text evidence="11">The sequence shown here is derived from an EMBL/GenBank/DDBJ whole genome shotgun (WGS) entry which is preliminary data.</text>
</comment>
<evidence type="ECO:0000256" key="9">
    <source>
        <dbReference type="ARBA" id="ARBA00023264"/>
    </source>
</evidence>
<sequence length="195" mass="20392">MELLLAAAAGFACGMLPNAVLVAKLFRLPDPRGYGSGNPGATNVMRSGNRLAGRLVFVLDCAKGLLPALACGWLLAAEGAASLAALGAVAGHVWSPLLRFKGGRGVATGLGGFYAIDWRLGLFATAMWLLVYLMTRIASLASVAAVVATMLLASWLHPFGSYPAVAVAGMAMIITIRHRQNLKKLAEGTEHSFKK</sequence>
<dbReference type="GO" id="GO:0005886">
    <property type="term" value="C:plasma membrane"/>
    <property type="evidence" value="ECO:0007669"/>
    <property type="project" value="UniProtKB-SubCell"/>
</dbReference>
<dbReference type="HAMAP" id="MF_01043">
    <property type="entry name" value="PlsY"/>
    <property type="match status" value="1"/>
</dbReference>
<dbReference type="GO" id="GO:0043772">
    <property type="term" value="F:acyl-phosphate glycerol-3-phosphate acyltransferase activity"/>
    <property type="evidence" value="ECO:0007669"/>
    <property type="project" value="UniProtKB-UniRule"/>
</dbReference>
<feature type="transmembrane region" description="Helical" evidence="10">
    <location>
        <begin position="159"/>
        <end position="176"/>
    </location>
</feature>
<keyword evidence="4 10" id="KW-0812">Transmembrane</keyword>
<feature type="transmembrane region" description="Helical" evidence="10">
    <location>
        <begin position="129"/>
        <end position="153"/>
    </location>
</feature>
<evidence type="ECO:0000256" key="7">
    <source>
        <dbReference type="ARBA" id="ARBA00023136"/>
    </source>
</evidence>
<keyword evidence="6 10" id="KW-0443">Lipid metabolism</keyword>
<reference evidence="11" key="1">
    <citation type="submission" date="2020-10" db="EMBL/GenBank/DDBJ databases">
        <title>An improved Amphimedon queenslandica hologenome assembly reveals how three proteobacterial symbionts can extend the metabolic phenotypic of their marine sponge host.</title>
        <authorList>
            <person name="Degnan B."/>
            <person name="Degnan S."/>
            <person name="Xiang X."/>
        </authorList>
    </citation>
    <scope>NUCLEOTIDE SEQUENCE</scope>
    <source>
        <strain evidence="11">AqS2</strain>
    </source>
</reference>
<dbReference type="EC" id="2.3.1.275" evidence="10"/>
<keyword evidence="11" id="KW-0012">Acyltransferase</keyword>
<dbReference type="Proteomes" id="UP000604381">
    <property type="component" value="Unassembled WGS sequence"/>
</dbReference>
<comment type="similarity">
    <text evidence="10">Belongs to the PlsY family.</text>
</comment>
<dbReference type="InterPro" id="IPR003811">
    <property type="entry name" value="G3P_acylTferase_PlsY"/>
</dbReference>
<protein>
    <recommendedName>
        <fullName evidence="10">Glycerol-3-phosphate acyltransferase</fullName>
    </recommendedName>
    <alternativeName>
        <fullName evidence="10">Acyl-PO4 G3P acyltransferase</fullName>
    </alternativeName>
    <alternativeName>
        <fullName evidence="10">Acyl-phosphate--glycerol-3-phosphate acyltransferase</fullName>
    </alternativeName>
    <alternativeName>
        <fullName evidence="10">G3P acyltransferase</fullName>
        <shortName evidence="10">GPAT</shortName>
        <ecNumber evidence="10">2.3.1.275</ecNumber>
    </alternativeName>
    <alternativeName>
        <fullName evidence="10">Lysophosphatidic acid synthase</fullName>
        <shortName evidence="10">LPA synthase</shortName>
    </alternativeName>
</protein>
<evidence type="ECO:0000256" key="1">
    <source>
        <dbReference type="ARBA" id="ARBA00022475"/>
    </source>
</evidence>
<evidence type="ECO:0000256" key="10">
    <source>
        <dbReference type="HAMAP-Rule" id="MF_01043"/>
    </source>
</evidence>
<keyword evidence="5 10" id="KW-1133">Transmembrane helix</keyword>
<evidence type="ECO:0000256" key="6">
    <source>
        <dbReference type="ARBA" id="ARBA00023098"/>
    </source>
</evidence>